<organism evidence="2 3">
    <name type="scientific">Paramagnetospirillum magnetotacticum MS-1</name>
    <dbReference type="NCBI Taxonomy" id="272627"/>
    <lineage>
        <taxon>Bacteria</taxon>
        <taxon>Pseudomonadati</taxon>
        <taxon>Pseudomonadota</taxon>
        <taxon>Alphaproteobacteria</taxon>
        <taxon>Rhodospirillales</taxon>
        <taxon>Magnetospirillaceae</taxon>
        <taxon>Paramagnetospirillum</taxon>
    </lineage>
</organism>
<feature type="transmembrane region" description="Helical" evidence="1">
    <location>
        <begin position="313"/>
        <end position="334"/>
    </location>
</feature>
<sequence length="351" mass="38111">MPSMVMAAHNHDGGEPSAKPAVALVAPVVSHPVPDVLWFSDSPPFQKKAAAAAPAPEPGAQGAQSVEAAVVDLGERAQNSTNNKRLWLRTGADPARAAAMGVATIASTIRVLGADGESWTVAPVSDGGRYLAEIPIAMMGFYNAYLTQAALTGDRLEAQVAKAEVLKGTCCKKGVDPEQEKAISDPTQPMELVRDHMPDEKLFTRLVSGDKINFTVTSFGKPLAGAKVTFCSQQGWSKTVTSDDQGRVQFTLIRDYFPGWDDFKRLTKQTFLITAEAQTDTPGMWNGQEYRSAHLRTTLSGKYSPSPYDYRSYAFGLGISGGIALFLGTAIYLYRRRRVKPFQEIRFNEQA</sequence>
<dbReference type="Proteomes" id="UP000031971">
    <property type="component" value="Unassembled WGS sequence"/>
</dbReference>
<keyword evidence="1" id="KW-1133">Transmembrane helix</keyword>
<accession>A0A0C2YWD1</accession>
<dbReference type="AlphaFoldDB" id="A0A0C2YWD1"/>
<evidence type="ECO:0000256" key="1">
    <source>
        <dbReference type="SAM" id="Phobius"/>
    </source>
</evidence>
<protein>
    <submittedName>
        <fullName evidence="2">Uncharacterized protein</fullName>
    </submittedName>
</protein>
<reference evidence="2 3" key="1">
    <citation type="submission" date="2015-01" db="EMBL/GenBank/DDBJ databases">
        <title>Genome Sequence of Magnetospirillum magnetotacticum Strain MS-1.</title>
        <authorList>
            <person name="Marinov G.K."/>
            <person name="Smalley M.D."/>
            <person name="DeSalvo G."/>
        </authorList>
    </citation>
    <scope>NUCLEOTIDE SEQUENCE [LARGE SCALE GENOMIC DNA]</scope>
    <source>
        <strain evidence="2 3">MS-1</strain>
    </source>
</reference>
<comment type="caution">
    <text evidence="2">The sequence shown here is derived from an EMBL/GenBank/DDBJ whole genome shotgun (WGS) entry which is preliminary data.</text>
</comment>
<gene>
    <name evidence="2" type="ORF">CCC_04204</name>
</gene>
<evidence type="ECO:0000313" key="3">
    <source>
        <dbReference type="Proteomes" id="UP000031971"/>
    </source>
</evidence>
<name>A0A0C2YWD1_PARME</name>
<evidence type="ECO:0000313" key="2">
    <source>
        <dbReference type="EMBL" id="KIL99433.1"/>
    </source>
</evidence>
<dbReference type="EMBL" id="JXSL01000024">
    <property type="protein sequence ID" value="KIL99433.1"/>
    <property type="molecule type" value="Genomic_DNA"/>
</dbReference>
<keyword evidence="3" id="KW-1185">Reference proteome</keyword>
<dbReference type="STRING" id="272627.CCC_04204"/>
<keyword evidence="1" id="KW-0472">Membrane</keyword>
<keyword evidence="1" id="KW-0812">Transmembrane</keyword>
<proteinExistence type="predicted"/>